<feature type="transmembrane region" description="Helical" evidence="7">
    <location>
        <begin position="87"/>
        <end position="106"/>
    </location>
</feature>
<keyword evidence="2" id="KW-1003">Cell membrane</keyword>
<feature type="transmembrane region" description="Helical" evidence="7">
    <location>
        <begin position="231"/>
        <end position="252"/>
    </location>
</feature>
<feature type="transmembrane region" description="Helical" evidence="7">
    <location>
        <begin position="13"/>
        <end position="30"/>
    </location>
</feature>
<name>A0A4R8M2K3_9BACT</name>
<accession>A0A4R8M2K3</accession>
<evidence type="ECO:0000256" key="4">
    <source>
        <dbReference type="ARBA" id="ARBA00022692"/>
    </source>
</evidence>
<keyword evidence="4 7" id="KW-0812">Transmembrane</keyword>
<comment type="similarity">
    <text evidence="1">Belongs to the Lgt family.</text>
</comment>
<evidence type="ECO:0000256" key="2">
    <source>
        <dbReference type="ARBA" id="ARBA00022475"/>
    </source>
</evidence>
<organism evidence="8 9">
    <name type="scientific">Aminivibrio pyruvatiphilus</name>
    <dbReference type="NCBI Taxonomy" id="1005740"/>
    <lineage>
        <taxon>Bacteria</taxon>
        <taxon>Thermotogati</taxon>
        <taxon>Synergistota</taxon>
        <taxon>Synergistia</taxon>
        <taxon>Synergistales</taxon>
        <taxon>Aminobacteriaceae</taxon>
        <taxon>Aminivibrio</taxon>
    </lineage>
</organism>
<feature type="transmembrane region" description="Helical" evidence="7">
    <location>
        <begin position="167"/>
        <end position="184"/>
    </location>
</feature>
<evidence type="ECO:0000256" key="5">
    <source>
        <dbReference type="ARBA" id="ARBA00022989"/>
    </source>
</evidence>
<keyword evidence="9" id="KW-1185">Reference proteome</keyword>
<dbReference type="RefSeq" id="WP_166670163.1">
    <property type="nucleotide sequence ID" value="NZ_SORI01000017.1"/>
</dbReference>
<evidence type="ECO:0000256" key="7">
    <source>
        <dbReference type="SAM" id="Phobius"/>
    </source>
</evidence>
<dbReference type="Pfam" id="PF01790">
    <property type="entry name" value="LGT"/>
    <property type="match status" value="1"/>
</dbReference>
<reference evidence="8 9" key="1">
    <citation type="submission" date="2019-03" db="EMBL/GenBank/DDBJ databases">
        <title>Genomic Encyclopedia of Type Strains, Phase IV (KMG-IV): sequencing the most valuable type-strain genomes for metagenomic binning, comparative biology and taxonomic classification.</title>
        <authorList>
            <person name="Goeker M."/>
        </authorList>
    </citation>
    <scope>NUCLEOTIDE SEQUENCE [LARGE SCALE GENOMIC DNA]</scope>
    <source>
        <strain evidence="8 9">DSM 25964</strain>
    </source>
</reference>
<keyword evidence="3 8" id="KW-0808">Transferase</keyword>
<evidence type="ECO:0000256" key="3">
    <source>
        <dbReference type="ARBA" id="ARBA00022679"/>
    </source>
</evidence>
<gene>
    <name evidence="8" type="ORF">C8D99_11776</name>
</gene>
<sequence length="259" mass="28287">MRPVLFEIGGIQVHSYYVLWTFALCLAVFLTRRRMTELYGVHDDDARVIIALSFAGMLIGARAGSAVEFREIYSAEPWRLLRFWEGGLSAVPAFLGAGAAGIVASWKRGIPVWVTADSAAVPAAFTVALGRWGCFLNGCCGGTAASVPWAVAFSGDPAGVLRHPTQLYYAFGALFIGAALQWTEQTRLSFGGDRRIRGAVLWPLFMVLYALLRIVADPFRAEYGTAGLRGARLILFAVLAAGSLWLAFSLLFRRERKKC</sequence>
<dbReference type="InterPro" id="IPR001640">
    <property type="entry name" value="Lgt"/>
</dbReference>
<keyword evidence="5 7" id="KW-1133">Transmembrane helix</keyword>
<protein>
    <submittedName>
        <fullName evidence="8">Phosphatidylglycerol:prolipoprotein diacylglycerol transferase</fullName>
    </submittedName>
</protein>
<proteinExistence type="inferred from homology"/>
<comment type="caution">
    <text evidence="8">The sequence shown here is derived from an EMBL/GenBank/DDBJ whole genome shotgun (WGS) entry which is preliminary data.</text>
</comment>
<keyword evidence="6 7" id="KW-0472">Membrane</keyword>
<evidence type="ECO:0000313" key="9">
    <source>
        <dbReference type="Proteomes" id="UP000295066"/>
    </source>
</evidence>
<dbReference type="AlphaFoldDB" id="A0A4R8M2K3"/>
<dbReference type="EMBL" id="SORI01000017">
    <property type="protein sequence ID" value="TDY56773.1"/>
    <property type="molecule type" value="Genomic_DNA"/>
</dbReference>
<keyword evidence="8" id="KW-0449">Lipoprotein</keyword>
<dbReference type="PANTHER" id="PTHR30589:SF0">
    <property type="entry name" value="PHOSPHATIDYLGLYCEROL--PROLIPOPROTEIN DIACYLGLYCERYL TRANSFERASE"/>
    <property type="match status" value="1"/>
</dbReference>
<dbReference type="Proteomes" id="UP000295066">
    <property type="component" value="Unassembled WGS sequence"/>
</dbReference>
<dbReference type="GO" id="GO:0005886">
    <property type="term" value="C:plasma membrane"/>
    <property type="evidence" value="ECO:0007669"/>
    <property type="project" value="InterPro"/>
</dbReference>
<dbReference type="GO" id="GO:0042158">
    <property type="term" value="P:lipoprotein biosynthetic process"/>
    <property type="evidence" value="ECO:0007669"/>
    <property type="project" value="InterPro"/>
</dbReference>
<dbReference type="PANTHER" id="PTHR30589">
    <property type="entry name" value="PROLIPOPROTEIN DIACYLGLYCERYL TRANSFERASE"/>
    <property type="match status" value="1"/>
</dbReference>
<dbReference type="GO" id="GO:0008961">
    <property type="term" value="F:phosphatidylglycerol-prolipoprotein diacylglyceryl transferase activity"/>
    <property type="evidence" value="ECO:0007669"/>
    <property type="project" value="InterPro"/>
</dbReference>
<evidence type="ECO:0000256" key="1">
    <source>
        <dbReference type="ARBA" id="ARBA00007150"/>
    </source>
</evidence>
<feature type="transmembrane region" description="Helical" evidence="7">
    <location>
        <begin position="196"/>
        <end position="216"/>
    </location>
</feature>
<evidence type="ECO:0000256" key="6">
    <source>
        <dbReference type="ARBA" id="ARBA00023136"/>
    </source>
</evidence>
<evidence type="ECO:0000313" key="8">
    <source>
        <dbReference type="EMBL" id="TDY56773.1"/>
    </source>
</evidence>